<dbReference type="GeneID" id="77467036"/>
<dbReference type="Proteomes" id="UP000241238">
    <property type="component" value="Chromosome"/>
</dbReference>
<keyword evidence="2" id="KW-1185">Reference proteome</keyword>
<reference evidence="2" key="1">
    <citation type="journal article" date="2018" name="MSphere">
        <title>Fusobacterium Genomics Using MinION and Illumina Sequencing Enables Genome Completion and Correction.</title>
        <authorList>
            <person name="Todd S.M."/>
            <person name="Settlage R.E."/>
            <person name="Lahmers K.K."/>
            <person name="Slade D.J."/>
        </authorList>
    </citation>
    <scope>NUCLEOTIDE SEQUENCE [LARGE SCALE GENOMIC DNA]</scope>
    <source>
        <strain evidence="2">ATCC 27725</strain>
    </source>
</reference>
<organism evidence="1 2">
    <name type="scientific">Fusobacterium varium ATCC 27725</name>
    <dbReference type="NCBI Taxonomy" id="469618"/>
    <lineage>
        <taxon>Bacteria</taxon>
        <taxon>Fusobacteriati</taxon>
        <taxon>Fusobacteriota</taxon>
        <taxon>Fusobacteriia</taxon>
        <taxon>Fusobacteriales</taxon>
        <taxon>Fusobacteriaceae</taxon>
        <taxon>Fusobacterium</taxon>
    </lineage>
</organism>
<evidence type="ECO:0008006" key="3">
    <source>
        <dbReference type="Google" id="ProtNLM"/>
    </source>
</evidence>
<dbReference type="RefSeq" id="WP_005948949.1">
    <property type="nucleotide sequence ID" value="NZ_CP028103.1"/>
</dbReference>
<gene>
    <name evidence="1" type="ORF">C4N18_03460</name>
</gene>
<name>A0ABM6U233_FUSVA</name>
<evidence type="ECO:0000313" key="1">
    <source>
        <dbReference type="EMBL" id="AVQ30332.1"/>
    </source>
</evidence>
<proteinExistence type="predicted"/>
<evidence type="ECO:0000313" key="2">
    <source>
        <dbReference type="Proteomes" id="UP000241238"/>
    </source>
</evidence>
<protein>
    <recommendedName>
        <fullName evidence="3">Toxin-antitoxin system, antitoxin component, ribbon-helix-helix domain protein</fullName>
    </recommendedName>
</protein>
<sequence length="61" mass="7281">MAKEIKETIVEEKKFTKNSLVNSEKYKSKKILLKVLLEEEKKYSFKEVEKIIDDYLKKGVK</sequence>
<accession>A0ABM6U233</accession>
<dbReference type="EMBL" id="CP028103">
    <property type="protein sequence ID" value="AVQ30332.1"/>
    <property type="molecule type" value="Genomic_DNA"/>
</dbReference>